<keyword evidence="3" id="KW-1185">Reference proteome</keyword>
<comment type="caution">
    <text evidence="2">The sequence shown here is derived from an EMBL/GenBank/DDBJ whole genome shotgun (WGS) entry which is preliminary data.</text>
</comment>
<feature type="non-terminal residue" evidence="2">
    <location>
        <position position="1"/>
    </location>
</feature>
<organism evidence="2 3">
    <name type="scientific">Solanum commersonii</name>
    <name type="common">Commerson's wild potato</name>
    <name type="synonym">Commerson's nightshade</name>
    <dbReference type="NCBI Taxonomy" id="4109"/>
    <lineage>
        <taxon>Eukaryota</taxon>
        <taxon>Viridiplantae</taxon>
        <taxon>Streptophyta</taxon>
        <taxon>Embryophyta</taxon>
        <taxon>Tracheophyta</taxon>
        <taxon>Spermatophyta</taxon>
        <taxon>Magnoliopsida</taxon>
        <taxon>eudicotyledons</taxon>
        <taxon>Gunneridae</taxon>
        <taxon>Pentapetalae</taxon>
        <taxon>asterids</taxon>
        <taxon>lamiids</taxon>
        <taxon>Solanales</taxon>
        <taxon>Solanaceae</taxon>
        <taxon>Solanoideae</taxon>
        <taxon>Solaneae</taxon>
        <taxon>Solanum</taxon>
    </lineage>
</organism>
<keyword evidence="1" id="KW-1133">Transmembrane helix</keyword>
<evidence type="ECO:0000313" key="2">
    <source>
        <dbReference type="EMBL" id="KAG5575825.1"/>
    </source>
</evidence>
<feature type="transmembrane region" description="Helical" evidence="1">
    <location>
        <begin position="15"/>
        <end position="40"/>
    </location>
</feature>
<name>A0A9J5WIZ6_SOLCO</name>
<accession>A0A9J5WIZ6</accession>
<evidence type="ECO:0000256" key="1">
    <source>
        <dbReference type="SAM" id="Phobius"/>
    </source>
</evidence>
<keyword evidence="1" id="KW-0472">Membrane</keyword>
<reference evidence="2 3" key="1">
    <citation type="submission" date="2020-09" db="EMBL/GenBank/DDBJ databases">
        <title>De no assembly of potato wild relative species, Solanum commersonii.</title>
        <authorList>
            <person name="Cho K."/>
        </authorList>
    </citation>
    <scope>NUCLEOTIDE SEQUENCE [LARGE SCALE GENOMIC DNA]</scope>
    <source>
        <strain evidence="2">LZ3.2</strain>
        <tissue evidence="2">Leaf</tissue>
    </source>
</reference>
<dbReference type="EMBL" id="JACXVP010000011">
    <property type="protein sequence ID" value="KAG5575825.1"/>
    <property type="molecule type" value="Genomic_DNA"/>
</dbReference>
<keyword evidence="1" id="KW-0812">Transmembrane</keyword>
<dbReference type="Proteomes" id="UP000824120">
    <property type="component" value="Chromosome 11"/>
</dbReference>
<evidence type="ECO:0000313" key="3">
    <source>
        <dbReference type="Proteomes" id="UP000824120"/>
    </source>
</evidence>
<sequence length="162" mass="18313">MPTVHNKEYKFSGMVLWFVYPLCNVILLQHFIVTVAYICLQLFRGLGLLIYLTVTEKPFNGMEIKGGEQITVEDGTAEGIVHGNVTSLPAVVDHSYTPYPQRLSAGDINSNNNIPNELPQVRSRAGDINSLIKEQSSEGVFDTKENVFHGNRPWTWIYQMIR</sequence>
<gene>
    <name evidence="2" type="ORF">H5410_055959</name>
</gene>
<protein>
    <submittedName>
        <fullName evidence="2">Uncharacterized protein</fullName>
    </submittedName>
</protein>
<proteinExistence type="predicted"/>
<dbReference type="AlphaFoldDB" id="A0A9J5WIZ6"/>